<feature type="region of interest" description="Disordered" evidence="1">
    <location>
        <begin position="354"/>
        <end position="407"/>
    </location>
</feature>
<feature type="compositionally biased region" description="Basic and acidic residues" evidence="1">
    <location>
        <begin position="362"/>
        <end position="371"/>
    </location>
</feature>
<comment type="caution">
    <text evidence="3">The sequence shown here is derived from an EMBL/GenBank/DDBJ whole genome shotgun (WGS) entry which is preliminary data.</text>
</comment>
<dbReference type="STRING" id="1245528.M3K4Q9"/>
<feature type="compositionally biased region" description="Basic residues" evidence="1">
    <location>
        <begin position="372"/>
        <end position="381"/>
    </location>
</feature>
<sequence length="528" mass="59874">MSSNYQFPPSSPLIDDYNYKTSKDPFSITKPKQQVEERVGREEYPTPNPSSCLFRSSSPAREATAENEDVFKTNANTTTTTTVSINTEFNVLNPDKSVLRVPLLEGTHSHFSIGRSSQSCEYSLNSKDARISRTHMKVSYSSQQIILTCVGANGAGIIIPKSCVVYATNTNDNYLVMENTAGKSLMMMDEMKRHGELMNRKSIKLDYNHTEFFIQKGETITMPRFDNVLLQISKEIVLLNPVDVDEEITDDEAPVLIDEEKQEKEVEKEVELVSDDVTPIKVINSSIPSTPLKPKPVEQIEHQIEKTPSKPPIAQPKPQKLKSSFEIYHENIPVRSSTISPIPSNKIEVLSDKTNTTIKRRATSEEPENKSMMKKKKKKLIRKEEEPQEEQPVKAVDDSNKENENANESEISDLAEIQNILINHLAFSRLNSTPASFLNTISVLTSKLSLLQIRTILHNINCIGVIYRKGKDAAGKPLEEEYYYMPDQDDDKERTILVENLKGRHGGLRSCRKTHKQYYWKKPAPIKK</sequence>
<feature type="compositionally biased region" description="Basic and acidic residues" evidence="1">
    <location>
        <begin position="33"/>
        <end position="44"/>
    </location>
</feature>
<dbReference type="EMBL" id="AOGT01000509">
    <property type="protein sequence ID" value="EMG49734.1"/>
    <property type="molecule type" value="Genomic_DNA"/>
</dbReference>
<name>M3K4Q9_CANMX</name>
<feature type="region of interest" description="Disordered" evidence="1">
    <location>
        <begin position="21"/>
        <end position="59"/>
    </location>
</feature>
<protein>
    <recommendedName>
        <fullName evidence="2">FHA domain-containing protein</fullName>
    </recommendedName>
</protein>
<dbReference type="AlphaFoldDB" id="M3K4Q9"/>
<dbReference type="Proteomes" id="UP000011777">
    <property type="component" value="Unassembled WGS sequence"/>
</dbReference>
<dbReference type="SUPFAM" id="SSF49879">
    <property type="entry name" value="SMAD/FHA domain"/>
    <property type="match status" value="1"/>
</dbReference>
<evidence type="ECO:0000313" key="4">
    <source>
        <dbReference type="Proteomes" id="UP000011777"/>
    </source>
</evidence>
<keyword evidence="4" id="KW-1185">Reference proteome</keyword>
<evidence type="ECO:0000256" key="1">
    <source>
        <dbReference type="SAM" id="MobiDB-lite"/>
    </source>
</evidence>
<dbReference type="eggNOG" id="ENOG502RZJP">
    <property type="taxonomic scope" value="Eukaryota"/>
</dbReference>
<feature type="domain" description="FHA" evidence="2">
    <location>
        <begin position="111"/>
        <end position="157"/>
    </location>
</feature>
<gene>
    <name evidence="3" type="ORF">G210_5438</name>
</gene>
<dbReference type="HOGENOM" id="CLU_027153_0_0_1"/>
<dbReference type="PROSITE" id="PS50006">
    <property type="entry name" value="FHA_DOMAIN"/>
    <property type="match status" value="1"/>
</dbReference>
<dbReference type="OrthoDB" id="5348546at2759"/>
<reference evidence="3 4" key="1">
    <citation type="submission" date="2013-02" db="EMBL/GenBank/DDBJ databases">
        <title>Genome sequence of Candida maltosa Xu316, a potential industrial strain for xylitol and ethanol production.</title>
        <authorList>
            <person name="Yu J."/>
            <person name="Wang Q."/>
            <person name="Geng X."/>
            <person name="Bao W."/>
            <person name="He P."/>
            <person name="Cai J."/>
        </authorList>
    </citation>
    <scope>NUCLEOTIDE SEQUENCE [LARGE SCALE GENOMIC DNA]</scope>
    <source>
        <strain evidence="4">Xu316</strain>
    </source>
</reference>
<evidence type="ECO:0000313" key="3">
    <source>
        <dbReference type="EMBL" id="EMG49734.1"/>
    </source>
</evidence>
<feature type="non-terminal residue" evidence="3">
    <location>
        <position position="1"/>
    </location>
</feature>
<dbReference type="InterPro" id="IPR008984">
    <property type="entry name" value="SMAD_FHA_dom_sf"/>
</dbReference>
<feature type="compositionally biased region" description="Polar residues" evidence="1">
    <location>
        <begin position="49"/>
        <end position="59"/>
    </location>
</feature>
<dbReference type="OMA" id="KCIGVIY"/>
<dbReference type="Gene3D" id="2.60.200.20">
    <property type="match status" value="1"/>
</dbReference>
<dbReference type="InterPro" id="IPR000253">
    <property type="entry name" value="FHA_dom"/>
</dbReference>
<organism evidence="3 4">
    <name type="scientific">Candida maltosa (strain Xu316)</name>
    <name type="common">Yeast</name>
    <dbReference type="NCBI Taxonomy" id="1245528"/>
    <lineage>
        <taxon>Eukaryota</taxon>
        <taxon>Fungi</taxon>
        <taxon>Dikarya</taxon>
        <taxon>Ascomycota</taxon>
        <taxon>Saccharomycotina</taxon>
        <taxon>Pichiomycetes</taxon>
        <taxon>Debaryomycetaceae</taxon>
        <taxon>Candida/Lodderomyces clade</taxon>
        <taxon>Candida</taxon>
    </lineage>
</organism>
<feature type="compositionally biased region" description="Basic and acidic residues" evidence="1">
    <location>
        <begin position="391"/>
        <end position="404"/>
    </location>
</feature>
<evidence type="ECO:0000259" key="2">
    <source>
        <dbReference type="PROSITE" id="PS50006"/>
    </source>
</evidence>
<accession>M3K4Q9</accession>
<proteinExistence type="predicted"/>